<sequence>MDDKYHFKQYAYAHYLFLGKPNGNVVKGAHNISDDCIVNAHFYQYLFVGHSYNVSVSVLSVFTYYFDGDTARVKRIHTEVGVTASTPTQSPIFHNRDSQISPYTFSLCCIGFDCQLYVQQEAEHTGNYLVLWTAFNRCLIRMAHTEAESFPERRAAQFSFREKAADNLGHRHRLRA</sequence>
<dbReference type="AlphaFoldDB" id="S8F5D3"/>
<dbReference type="Proteomes" id="UP000015241">
    <property type="component" value="Unassembled WGS sequence"/>
</dbReference>
<name>S8F5D3_FOMSC</name>
<evidence type="ECO:0000313" key="2">
    <source>
        <dbReference type="Proteomes" id="UP000015241"/>
    </source>
</evidence>
<protein>
    <submittedName>
        <fullName evidence="1">Uncharacterized protein</fullName>
    </submittedName>
</protein>
<organism evidence="1 2">
    <name type="scientific">Fomitopsis schrenkii</name>
    <name type="common">Brown rot fungus</name>
    <dbReference type="NCBI Taxonomy" id="2126942"/>
    <lineage>
        <taxon>Eukaryota</taxon>
        <taxon>Fungi</taxon>
        <taxon>Dikarya</taxon>
        <taxon>Basidiomycota</taxon>
        <taxon>Agaricomycotina</taxon>
        <taxon>Agaricomycetes</taxon>
        <taxon>Polyporales</taxon>
        <taxon>Fomitopsis</taxon>
    </lineage>
</organism>
<keyword evidence="2" id="KW-1185">Reference proteome</keyword>
<reference evidence="1 2" key="1">
    <citation type="journal article" date="2012" name="Science">
        <title>The Paleozoic origin of enzymatic lignin decomposition reconstructed from 31 fungal genomes.</title>
        <authorList>
            <person name="Floudas D."/>
            <person name="Binder M."/>
            <person name="Riley R."/>
            <person name="Barry K."/>
            <person name="Blanchette R.A."/>
            <person name="Henrissat B."/>
            <person name="Martinez A.T."/>
            <person name="Otillar R."/>
            <person name="Spatafora J.W."/>
            <person name="Yadav J.S."/>
            <person name="Aerts A."/>
            <person name="Benoit I."/>
            <person name="Boyd A."/>
            <person name="Carlson A."/>
            <person name="Copeland A."/>
            <person name="Coutinho P.M."/>
            <person name="de Vries R.P."/>
            <person name="Ferreira P."/>
            <person name="Findley K."/>
            <person name="Foster B."/>
            <person name="Gaskell J."/>
            <person name="Glotzer D."/>
            <person name="Gorecki P."/>
            <person name="Heitman J."/>
            <person name="Hesse C."/>
            <person name="Hori C."/>
            <person name="Igarashi K."/>
            <person name="Jurgens J.A."/>
            <person name="Kallen N."/>
            <person name="Kersten P."/>
            <person name="Kohler A."/>
            <person name="Kuees U."/>
            <person name="Kumar T.K.A."/>
            <person name="Kuo A."/>
            <person name="LaButti K."/>
            <person name="Larrondo L.F."/>
            <person name="Lindquist E."/>
            <person name="Ling A."/>
            <person name="Lombard V."/>
            <person name="Lucas S."/>
            <person name="Lundell T."/>
            <person name="Martin R."/>
            <person name="McLaughlin D.J."/>
            <person name="Morgenstern I."/>
            <person name="Morin E."/>
            <person name="Murat C."/>
            <person name="Nagy L.G."/>
            <person name="Nolan M."/>
            <person name="Ohm R.A."/>
            <person name="Patyshakuliyeva A."/>
            <person name="Rokas A."/>
            <person name="Ruiz-Duenas F.J."/>
            <person name="Sabat G."/>
            <person name="Salamov A."/>
            <person name="Samejima M."/>
            <person name="Schmutz J."/>
            <person name="Slot J.C."/>
            <person name="St John F."/>
            <person name="Stenlid J."/>
            <person name="Sun H."/>
            <person name="Sun S."/>
            <person name="Syed K."/>
            <person name="Tsang A."/>
            <person name="Wiebenga A."/>
            <person name="Young D."/>
            <person name="Pisabarro A."/>
            <person name="Eastwood D.C."/>
            <person name="Martin F."/>
            <person name="Cullen D."/>
            <person name="Grigoriev I.V."/>
            <person name="Hibbett D.S."/>
        </authorList>
    </citation>
    <scope>NUCLEOTIDE SEQUENCE</scope>
    <source>
        <strain evidence="2">FP-58527</strain>
    </source>
</reference>
<evidence type="ECO:0000313" key="1">
    <source>
        <dbReference type="EMBL" id="EPS96905.1"/>
    </source>
</evidence>
<dbReference type="EMBL" id="KE504182">
    <property type="protein sequence ID" value="EPS96905.1"/>
    <property type="molecule type" value="Genomic_DNA"/>
</dbReference>
<dbReference type="InParanoid" id="S8F5D3"/>
<proteinExistence type="predicted"/>
<dbReference type="HOGENOM" id="CLU_1525188_0_0_1"/>
<accession>S8F5D3</accession>
<gene>
    <name evidence="1" type="ORF">FOMPIDRAFT_1052894</name>
</gene>